<gene>
    <name evidence="5" type="ORF">Ae201684_001294</name>
</gene>
<dbReference type="AlphaFoldDB" id="A0A6G0XUM6"/>
<reference evidence="5 6" key="1">
    <citation type="submission" date="2019-07" db="EMBL/GenBank/DDBJ databases">
        <title>Genomics analysis of Aphanomyces spp. identifies a new class of oomycete effector associated with host adaptation.</title>
        <authorList>
            <person name="Gaulin E."/>
        </authorList>
    </citation>
    <scope>NUCLEOTIDE SEQUENCE [LARGE SCALE GENOMIC DNA]</scope>
    <source>
        <strain evidence="5 6">ATCC 201684</strain>
    </source>
</reference>
<dbReference type="PANTHER" id="PTHR45617">
    <property type="entry name" value="LEUCINE RICH REPEAT FAMILY PROTEIN"/>
    <property type="match status" value="1"/>
</dbReference>
<evidence type="ECO:0000256" key="3">
    <source>
        <dbReference type="SAM" id="Phobius"/>
    </source>
</evidence>
<comment type="caution">
    <text evidence="5">The sequence shown here is derived from an EMBL/GenBank/DDBJ whole genome shotgun (WGS) entry which is preliminary data.</text>
</comment>
<keyword evidence="4" id="KW-0732">Signal</keyword>
<dbReference type="Proteomes" id="UP000481153">
    <property type="component" value="Unassembled WGS sequence"/>
</dbReference>
<keyword evidence="2" id="KW-0677">Repeat</keyword>
<dbReference type="EMBL" id="VJMJ01000010">
    <property type="protein sequence ID" value="KAF0744153.1"/>
    <property type="molecule type" value="Genomic_DNA"/>
</dbReference>
<proteinExistence type="predicted"/>
<keyword evidence="3" id="KW-1133">Transmembrane helix</keyword>
<dbReference type="SUPFAM" id="SSF52058">
    <property type="entry name" value="L domain-like"/>
    <property type="match status" value="1"/>
</dbReference>
<evidence type="ECO:0000256" key="2">
    <source>
        <dbReference type="ARBA" id="ARBA00022737"/>
    </source>
</evidence>
<feature type="chain" id="PRO_5026209840" description="Leucine-rich repeat-containing N-terminal plant-type domain-containing protein" evidence="4">
    <location>
        <begin position="19"/>
        <end position="328"/>
    </location>
</feature>
<protein>
    <recommendedName>
        <fullName evidence="7">Leucine-rich repeat-containing N-terminal plant-type domain-containing protein</fullName>
    </recommendedName>
</protein>
<organism evidence="5 6">
    <name type="scientific">Aphanomyces euteiches</name>
    <dbReference type="NCBI Taxonomy" id="100861"/>
    <lineage>
        <taxon>Eukaryota</taxon>
        <taxon>Sar</taxon>
        <taxon>Stramenopiles</taxon>
        <taxon>Oomycota</taxon>
        <taxon>Saprolegniomycetes</taxon>
        <taxon>Saprolegniales</taxon>
        <taxon>Verrucalvaceae</taxon>
        <taxon>Aphanomyces</taxon>
    </lineage>
</organism>
<accession>A0A6G0XUM6</accession>
<sequence length="328" mass="36334">MKRGDLQVLGIMAAAVNASVTLTQCWRQNGNDGLSVPCLNNTANGTITYFPLADNQSYSFVNLNISDIQALPPGARWIDLSFNNLSQISSRIPPTLTFLNLSHNALQSQWIQTPLTVKTLDVSYNQGGLPWIQNVLWGIYLPILNRLVFRGNNLTSIRWGYDNFPTQQLSAVDLTGNPITKATVENSVNLRIGNYVRLTMDPNSYNDALAVCGNPNFIRQIDNSPVVYLPNGEAQYDKSVPQPRLFLCVPTPESPPDPNVSAMKIGLTVLSCVLFLMIVALIAMKLRAKWRDRYHVYLRGTICSSNCSAEGISSEPVYQQQPPTARTD</sequence>
<evidence type="ECO:0000313" key="6">
    <source>
        <dbReference type="Proteomes" id="UP000481153"/>
    </source>
</evidence>
<evidence type="ECO:0000313" key="5">
    <source>
        <dbReference type="EMBL" id="KAF0744153.1"/>
    </source>
</evidence>
<keyword evidence="6" id="KW-1185">Reference proteome</keyword>
<keyword evidence="1" id="KW-0433">Leucine-rich repeat</keyword>
<feature type="transmembrane region" description="Helical" evidence="3">
    <location>
        <begin position="265"/>
        <end position="284"/>
    </location>
</feature>
<dbReference type="Gene3D" id="3.80.10.10">
    <property type="entry name" value="Ribonuclease Inhibitor"/>
    <property type="match status" value="1"/>
</dbReference>
<keyword evidence="3" id="KW-0812">Transmembrane</keyword>
<feature type="signal peptide" evidence="4">
    <location>
        <begin position="1"/>
        <end position="18"/>
    </location>
</feature>
<evidence type="ECO:0008006" key="7">
    <source>
        <dbReference type="Google" id="ProtNLM"/>
    </source>
</evidence>
<keyword evidence="3" id="KW-0472">Membrane</keyword>
<evidence type="ECO:0000256" key="1">
    <source>
        <dbReference type="ARBA" id="ARBA00022614"/>
    </source>
</evidence>
<dbReference type="VEuPathDB" id="FungiDB:AeMF1_021440"/>
<evidence type="ECO:0000256" key="4">
    <source>
        <dbReference type="SAM" id="SignalP"/>
    </source>
</evidence>
<name>A0A6G0XUM6_9STRA</name>
<dbReference type="InterPro" id="IPR032675">
    <property type="entry name" value="LRR_dom_sf"/>
</dbReference>